<dbReference type="RefSeq" id="WP_203019087.1">
    <property type="nucleotide sequence ID" value="NZ_CP032405.1"/>
</dbReference>
<dbReference type="Pfam" id="PF08239">
    <property type="entry name" value="SH3_3"/>
    <property type="match status" value="1"/>
</dbReference>
<reference evidence="3 4" key="1">
    <citation type="submission" date="2018-09" db="EMBL/GenBank/DDBJ databases">
        <title>Rhizobium sp. MAE2-X.</title>
        <authorList>
            <person name="Lee Y."/>
            <person name="Jeon C.O."/>
        </authorList>
    </citation>
    <scope>NUCLEOTIDE SEQUENCE [LARGE SCALE GENOMIC DNA]</scope>
    <source>
        <strain evidence="3 4">MAE2-X</strain>
    </source>
</reference>
<evidence type="ECO:0000313" key="3">
    <source>
        <dbReference type="EMBL" id="QRF51312.1"/>
    </source>
</evidence>
<evidence type="ECO:0000313" key="4">
    <source>
        <dbReference type="Proteomes" id="UP000596351"/>
    </source>
</evidence>
<evidence type="ECO:0000259" key="2">
    <source>
        <dbReference type="PROSITE" id="PS51781"/>
    </source>
</evidence>
<name>A0ABX7ESJ9_9HYPH</name>
<dbReference type="SMART" id="SM00287">
    <property type="entry name" value="SH3b"/>
    <property type="match status" value="1"/>
</dbReference>
<gene>
    <name evidence="3" type="ORF">D4A92_07630</name>
</gene>
<feature type="region of interest" description="Disordered" evidence="1">
    <location>
        <begin position="23"/>
        <end position="58"/>
    </location>
</feature>
<dbReference type="PROSITE" id="PS51781">
    <property type="entry name" value="SH3B"/>
    <property type="match status" value="1"/>
</dbReference>
<sequence>MRKIAACIGVFLVALALFGREDEKPSAPYSAPQPAVVSPEQSPQAVASDQPGATTQPSIQAAPAETMYVTGSGVAFRAGPGTANSILDRFDKGREVMRVNMSADWSQVRDQLTQRTGWIATRFLSKSQPAREAPRQTKSQQPPQQQPRSVPAISDATIVQRIIAQSIERYSGSCPCPYSRDRRGRQCGKRSAYSKPGGYAPVCFAEDVSRDMIAAFRQQ</sequence>
<dbReference type="Proteomes" id="UP000596351">
    <property type="component" value="Chromosome"/>
</dbReference>
<feature type="region of interest" description="Disordered" evidence="1">
    <location>
        <begin position="124"/>
        <end position="155"/>
    </location>
</feature>
<dbReference type="Gene3D" id="2.30.30.40">
    <property type="entry name" value="SH3 Domains"/>
    <property type="match status" value="1"/>
</dbReference>
<evidence type="ECO:0000256" key="1">
    <source>
        <dbReference type="SAM" id="MobiDB-lite"/>
    </source>
</evidence>
<dbReference type="InterPro" id="IPR003646">
    <property type="entry name" value="SH3-like_bac-type"/>
</dbReference>
<feature type="domain" description="SH3b" evidence="2">
    <location>
        <begin position="64"/>
        <end position="128"/>
    </location>
</feature>
<organism evidence="3 4">
    <name type="scientific">Rhizobium rosettiformans</name>
    <dbReference type="NCBI Taxonomy" id="1368430"/>
    <lineage>
        <taxon>Bacteria</taxon>
        <taxon>Pseudomonadati</taxon>
        <taxon>Pseudomonadota</taxon>
        <taxon>Alphaproteobacteria</taxon>
        <taxon>Hyphomicrobiales</taxon>
        <taxon>Rhizobiaceae</taxon>
        <taxon>Rhizobium/Agrobacterium group</taxon>
        <taxon>Rhizobium</taxon>
    </lineage>
</organism>
<proteinExistence type="predicted"/>
<accession>A0ABX7ESJ9</accession>
<feature type="compositionally biased region" description="Polar residues" evidence="1">
    <location>
        <begin position="39"/>
        <end position="58"/>
    </location>
</feature>
<protein>
    <submittedName>
        <fullName evidence="3">SH3 domain-containing protein</fullName>
    </submittedName>
</protein>
<keyword evidence="4" id="KW-1185">Reference proteome</keyword>
<dbReference type="EMBL" id="CP032405">
    <property type="protein sequence ID" value="QRF51312.1"/>
    <property type="molecule type" value="Genomic_DNA"/>
</dbReference>